<evidence type="ECO:0000313" key="4">
    <source>
        <dbReference type="Proteomes" id="UP001642483"/>
    </source>
</evidence>
<sequence>MEIYLMCGVSAFNLICFYLIWIAAKMRKPKKSESEHELISKETPQETYDTVQDYPQQEPVKWQHEK</sequence>
<evidence type="ECO:0000256" key="2">
    <source>
        <dbReference type="SAM" id="Phobius"/>
    </source>
</evidence>
<keyword evidence="4" id="KW-1185">Reference proteome</keyword>
<keyword evidence="2" id="KW-0472">Membrane</keyword>
<protein>
    <recommendedName>
        <fullName evidence="5">ATP synthase F0 subunit 8</fullName>
    </recommendedName>
</protein>
<feature type="transmembrane region" description="Helical" evidence="2">
    <location>
        <begin position="6"/>
        <end position="24"/>
    </location>
</feature>
<gene>
    <name evidence="3" type="ORF">CVLEPA_LOCUS15434</name>
</gene>
<feature type="compositionally biased region" description="Polar residues" evidence="1">
    <location>
        <begin position="45"/>
        <end position="55"/>
    </location>
</feature>
<feature type="region of interest" description="Disordered" evidence="1">
    <location>
        <begin position="32"/>
        <end position="66"/>
    </location>
</feature>
<dbReference type="Proteomes" id="UP001642483">
    <property type="component" value="Unassembled WGS sequence"/>
</dbReference>
<accession>A0ABP0G0V3</accession>
<comment type="caution">
    <text evidence="3">The sequence shown here is derived from an EMBL/GenBank/DDBJ whole genome shotgun (WGS) entry which is preliminary data.</text>
</comment>
<dbReference type="EMBL" id="CAWYQH010000097">
    <property type="protein sequence ID" value="CAK8684451.1"/>
    <property type="molecule type" value="Genomic_DNA"/>
</dbReference>
<keyword evidence="2" id="KW-0812">Transmembrane</keyword>
<evidence type="ECO:0000256" key="1">
    <source>
        <dbReference type="SAM" id="MobiDB-lite"/>
    </source>
</evidence>
<name>A0ABP0G0V3_CLALP</name>
<proteinExistence type="predicted"/>
<feature type="compositionally biased region" description="Basic and acidic residues" evidence="1">
    <location>
        <begin position="32"/>
        <end position="44"/>
    </location>
</feature>
<organism evidence="3 4">
    <name type="scientific">Clavelina lepadiformis</name>
    <name type="common">Light-bulb sea squirt</name>
    <name type="synonym">Ascidia lepadiformis</name>
    <dbReference type="NCBI Taxonomy" id="159417"/>
    <lineage>
        <taxon>Eukaryota</taxon>
        <taxon>Metazoa</taxon>
        <taxon>Chordata</taxon>
        <taxon>Tunicata</taxon>
        <taxon>Ascidiacea</taxon>
        <taxon>Aplousobranchia</taxon>
        <taxon>Clavelinidae</taxon>
        <taxon>Clavelina</taxon>
    </lineage>
</organism>
<reference evidence="3 4" key="1">
    <citation type="submission" date="2024-02" db="EMBL/GenBank/DDBJ databases">
        <authorList>
            <person name="Daric V."/>
            <person name="Darras S."/>
        </authorList>
    </citation>
    <scope>NUCLEOTIDE SEQUENCE [LARGE SCALE GENOMIC DNA]</scope>
</reference>
<evidence type="ECO:0008006" key="5">
    <source>
        <dbReference type="Google" id="ProtNLM"/>
    </source>
</evidence>
<keyword evidence="2" id="KW-1133">Transmembrane helix</keyword>
<evidence type="ECO:0000313" key="3">
    <source>
        <dbReference type="EMBL" id="CAK8684451.1"/>
    </source>
</evidence>